<dbReference type="AlphaFoldDB" id="A0A8G2F4C0"/>
<dbReference type="PROSITE" id="PS50943">
    <property type="entry name" value="HTH_CROC1"/>
    <property type="match status" value="1"/>
</dbReference>
<dbReference type="Gene3D" id="1.10.260.40">
    <property type="entry name" value="lambda repressor-like DNA-binding domains"/>
    <property type="match status" value="1"/>
</dbReference>
<sequence length="188" mass="21787">MTEHIYIINDCYLDREALIDTIRRKKALIEKTGHPYLFEEKTAYELKDEEGYKHEYVAEDQLSDEDIIFMIEKGSGNYLDLKKQDEDGLFSYIKQEPEIVQVKTINLYKAEKSIRETIGTRISDIRDKRGYTQDQLASRAGIDRSNLSKIEAGKYNVRVDTLEKICSALGCRLDIVEDYTLSNIDLSL</sequence>
<evidence type="ECO:0000313" key="4">
    <source>
        <dbReference type="Proteomes" id="UP000236725"/>
    </source>
</evidence>
<dbReference type="Pfam" id="PF01381">
    <property type="entry name" value="HTH_3"/>
    <property type="match status" value="1"/>
</dbReference>
<dbReference type="PANTHER" id="PTHR46797">
    <property type="entry name" value="HTH-TYPE TRANSCRIPTIONAL REGULATOR"/>
    <property type="match status" value="1"/>
</dbReference>
<accession>A0A8G2F4C0</accession>
<dbReference type="GO" id="GO:0003700">
    <property type="term" value="F:DNA-binding transcription factor activity"/>
    <property type="evidence" value="ECO:0007669"/>
    <property type="project" value="TreeGrafter"/>
</dbReference>
<dbReference type="InterPro" id="IPR001387">
    <property type="entry name" value="Cro/C1-type_HTH"/>
</dbReference>
<dbReference type="SMART" id="SM00530">
    <property type="entry name" value="HTH_XRE"/>
    <property type="match status" value="1"/>
</dbReference>
<reference evidence="3 4" key="1">
    <citation type="submission" date="2016-10" db="EMBL/GenBank/DDBJ databases">
        <authorList>
            <person name="Varghese N."/>
            <person name="Submissions S."/>
        </authorList>
    </citation>
    <scope>NUCLEOTIDE SEQUENCE [LARGE SCALE GENOMIC DNA]</scope>
    <source>
        <strain evidence="3 4">DSM 29073</strain>
    </source>
</reference>
<dbReference type="InterPro" id="IPR050807">
    <property type="entry name" value="TransReg_Diox_bact_type"/>
</dbReference>
<dbReference type="CDD" id="cd00093">
    <property type="entry name" value="HTH_XRE"/>
    <property type="match status" value="1"/>
</dbReference>
<protein>
    <submittedName>
        <fullName evidence="3">DNA-binding transcriptional regulator, XRE family</fullName>
    </submittedName>
</protein>
<dbReference type="GO" id="GO:0003677">
    <property type="term" value="F:DNA binding"/>
    <property type="evidence" value="ECO:0007669"/>
    <property type="project" value="UniProtKB-KW"/>
</dbReference>
<keyword evidence="1 3" id="KW-0238">DNA-binding</keyword>
<feature type="domain" description="HTH cro/C1-type" evidence="2">
    <location>
        <begin position="122"/>
        <end position="176"/>
    </location>
</feature>
<evidence type="ECO:0000313" key="3">
    <source>
        <dbReference type="EMBL" id="SEF86571.1"/>
    </source>
</evidence>
<evidence type="ECO:0000259" key="2">
    <source>
        <dbReference type="PROSITE" id="PS50943"/>
    </source>
</evidence>
<dbReference type="PANTHER" id="PTHR46797:SF1">
    <property type="entry name" value="METHYLPHOSPHONATE SYNTHASE"/>
    <property type="match status" value="1"/>
</dbReference>
<keyword evidence="4" id="KW-1185">Reference proteome</keyword>
<evidence type="ECO:0000256" key="1">
    <source>
        <dbReference type="ARBA" id="ARBA00023125"/>
    </source>
</evidence>
<proteinExistence type="predicted"/>
<dbReference type="SUPFAM" id="SSF47413">
    <property type="entry name" value="lambda repressor-like DNA-binding domains"/>
    <property type="match status" value="1"/>
</dbReference>
<dbReference type="GO" id="GO:0005829">
    <property type="term" value="C:cytosol"/>
    <property type="evidence" value="ECO:0007669"/>
    <property type="project" value="TreeGrafter"/>
</dbReference>
<dbReference type="Proteomes" id="UP000236725">
    <property type="component" value="Unassembled WGS sequence"/>
</dbReference>
<comment type="caution">
    <text evidence="3">The sequence shown here is derived from an EMBL/GenBank/DDBJ whole genome shotgun (WGS) entry which is preliminary data.</text>
</comment>
<organism evidence="3 4">
    <name type="scientific">Parabacteroides chinchillae</name>
    <dbReference type="NCBI Taxonomy" id="871327"/>
    <lineage>
        <taxon>Bacteria</taxon>
        <taxon>Pseudomonadati</taxon>
        <taxon>Bacteroidota</taxon>
        <taxon>Bacteroidia</taxon>
        <taxon>Bacteroidales</taxon>
        <taxon>Tannerellaceae</taxon>
        <taxon>Parabacteroides</taxon>
    </lineage>
</organism>
<dbReference type="InterPro" id="IPR010982">
    <property type="entry name" value="Lambda_DNA-bd_dom_sf"/>
</dbReference>
<dbReference type="RefSeq" id="WP_200817951.1">
    <property type="nucleotide sequence ID" value="NZ_FNVS01000008.1"/>
</dbReference>
<gene>
    <name evidence="3" type="ORF">SAMN05444001_108124</name>
</gene>
<dbReference type="EMBL" id="FNVS01000008">
    <property type="protein sequence ID" value="SEF86571.1"/>
    <property type="molecule type" value="Genomic_DNA"/>
</dbReference>
<name>A0A8G2F4C0_9BACT</name>